<accession>A0ABV7GMB9</accession>
<name>A0ABV7GMB9_9RHOB</name>
<evidence type="ECO:0000313" key="1">
    <source>
        <dbReference type="EMBL" id="MFC3141823.1"/>
    </source>
</evidence>
<evidence type="ECO:0000313" key="2">
    <source>
        <dbReference type="Proteomes" id="UP001595632"/>
    </source>
</evidence>
<organism evidence="1 2">
    <name type="scientific">Psychromarinibacter halotolerans</name>
    <dbReference type="NCBI Taxonomy" id="1775175"/>
    <lineage>
        <taxon>Bacteria</taxon>
        <taxon>Pseudomonadati</taxon>
        <taxon>Pseudomonadota</taxon>
        <taxon>Alphaproteobacteria</taxon>
        <taxon>Rhodobacterales</taxon>
        <taxon>Paracoccaceae</taxon>
        <taxon>Psychromarinibacter</taxon>
    </lineage>
</organism>
<dbReference type="Proteomes" id="UP001595632">
    <property type="component" value="Unassembled WGS sequence"/>
</dbReference>
<dbReference type="RefSeq" id="WP_275631926.1">
    <property type="nucleotide sequence ID" value="NZ_JARGYD010000002.1"/>
</dbReference>
<sequence>MSTRILGLAIGLVMLIPVAGISLYALGAYERFSRFTESIAGISGPGATPADSGPPEPLGSMGLSFLEMIEGHRDRRKADAIFDPDTPTRHRRVTWNVHLPVDDVLRPGEPRPEPMMEPLYILARAPALAMDLCADMLADMAKGCGFARAEVDADRSGMHKLELRVGFLPADPVGDTTDLATATLETEIVPLDDPDTFGRRVAPEARAALREDYRQRARDYCDALRQRVGSCVITSIRVNETPVPDGDGTWYVNATATFAWLKSDPAAEADLAALDSESSGLAGLLNSITGGGAVAAGPAEDSAPVVLNGGGAFKNASGNSRFQKVGE</sequence>
<comment type="caution">
    <text evidence="1">The sequence shown here is derived from an EMBL/GenBank/DDBJ whole genome shotgun (WGS) entry which is preliminary data.</text>
</comment>
<keyword evidence="2" id="KW-1185">Reference proteome</keyword>
<dbReference type="EMBL" id="JBHRTB010000010">
    <property type="protein sequence ID" value="MFC3141823.1"/>
    <property type="molecule type" value="Genomic_DNA"/>
</dbReference>
<protein>
    <submittedName>
        <fullName evidence="1">Uncharacterized protein</fullName>
    </submittedName>
</protein>
<gene>
    <name evidence="1" type="ORF">ACFOGP_03840</name>
</gene>
<proteinExistence type="predicted"/>
<reference evidence="2" key="1">
    <citation type="journal article" date="2019" name="Int. J. Syst. Evol. Microbiol.">
        <title>The Global Catalogue of Microorganisms (GCM) 10K type strain sequencing project: providing services to taxonomists for standard genome sequencing and annotation.</title>
        <authorList>
            <consortium name="The Broad Institute Genomics Platform"/>
            <consortium name="The Broad Institute Genome Sequencing Center for Infectious Disease"/>
            <person name="Wu L."/>
            <person name="Ma J."/>
        </authorList>
    </citation>
    <scope>NUCLEOTIDE SEQUENCE [LARGE SCALE GENOMIC DNA]</scope>
    <source>
        <strain evidence="2">KCTC 52366</strain>
    </source>
</reference>